<comment type="caution">
    <text evidence="8">The sequence shown here is derived from an EMBL/GenBank/DDBJ whole genome shotgun (WGS) entry which is preliminary data.</text>
</comment>
<dbReference type="PANTHER" id="PTHR30473:SF1">
    <property type="entry name" value="PHOH-LIKE PROTEIN"/>
    <property type="match status" value="1"/>
</dbReference>
<dbReference type="GO" id="GO:0005524">
    <property type="term" value="F:ATP binding"/>
    <property type="evidence" value="ECO:0007669"/>
    <property type="project" value="UniProtKB-KW"/>
</dbReference>
<evidence type="ECO:0000256" key="4">
    <source>
        <dbReference type="ARBA" id="ARBA00022741"/>
    </source>
</evidence>
<dbReference type="OrthoDB" id="9805148at2"/>
<keyword evidence="4" id="KW-0547">Nucleotide-binding</keyword>
<dbReference type="Pfam" id="PF02562">
    <property type="entry name" value="PhoH"/>
    <property type="match status" value="1"/>
</dbReference>
<organism evidence="8 9">
    <name type="scientific">Enteroscipio rubneri</name>
    <dbReference type="NCBI Taxonomy" id="2070686"/>
    <lineage>
        <taxon>Bacteria</taxon>
        <taxon>Bacillati</taxon>
        <taxon>Actinomycetota</taxon>
        <taxon>Coriobacteriia</taxon>
        <taxon>Eggerthellales</taxon>
        <taxon>Eggerthellaceae</taxon>
        <taxon>Enteroscipio</taxon>
    </lineage>
</organism>
<protein>
    <recommendedName>
        <fullName evidence="6">PhoH-like protein</fullName>
    </recommendedName>
</protein>
<dbReference type="FunFam" id="3.40.50.300:FF:000013">
    <property type="entry name" value="PhoH family ATPase"/>
    <property type="match status" value="1"/>
</dbReference>
<dbReference type="EMBL" id="PPEK01000003">
    <property type="protein sequence ID" value="PNV68195.1"/>
    <property type="molecule type" value="Genomic_DNA"/>
</dbReference>
<dbReference type="InterPro" id="IPR051451">
    <property type="entry name" value="PhoH2-like"/>
</dbReference>
<evidence type="ECO:0000256" key="1">
    <source>
        <dbReference type="ARBA" id="ARBA00004496"/>
    </source>
</evidence>
<dbReference type="SUPFAM" id="SSF52540">
    <property type="entry name" value="P-loop containing nucleoside triphosphate hydrolases"/>
    <property type="match status" value="1"/>
</dbReference>
<name>A0A2K2UCY2_9ACTN</name>
<dbReference type="AlphaFoldDB" id="A0A2K2UCY2"/>
<dbReference type="InterPro" id="IPR027417">
    <property type="entry name" value="P-loop_NTPase"/>
</dbReference>
<accession>A0A2K2UCY2</accession>
<keyword evidence="9" id="KW-1185">Reference proteome</keyword>
<dbReference type="Gene3D" id="3.40.50.300">
    <property type="entry name" value="P-loop containing nucleotide triphosphate hydrolases"/>
    <property type="match status" value="1"/>
</dbReference>
<keyword evidence="3" id="KW-0963">Cytoplasm</keyword>
<dbReference type="InterPro" id="IPR003714">
    <property type="entry name" value="PhoH"/>
</dbReference>
<evidence type="ECO:0000259" key="7">
    <source>
        <dbReference type="Pfam" id="PF02562"/>
    </source>
</evidence>
<evidence type="ECO:0000313" key="8">
    <source>
        <dbReference type="EMBL" id="PNV68195.1"/>
    </source>
</evidence>
<evidence type="ECO:0000256" key="3">
    <source>
        <dbReference type="ARBA" id="ARBA00022490"/>
    </source>
</evidence>
<gene>
    <name evidence="8" type="ORF">C2L71_04705</name>
</gene>
<comment type="similarity">
    <text evidence="2">Belongs to the PhoH family.</text>
</comment>
<reference evidence="9" key="1">
    <citation type="submission" date="2018-01" db="EMBL/GenBank/DDBJ databases">
        <title>Rubneribacter badeniensis gen. nov., sp. nov., and Colonibacter rubneri, gen. nov., sp. nov., WGS of new members of the Eggerthellaceae.</title>
        <authorList>
            <person name="Danylec N."/>
            <person name="Stoll D.A."/>
            <person name="Doetsch A."/>
            <person name="Kulling S.E."/>
            <person name="Huch M."/>
        </authorList>
    </citation>
    <scope>NUCLEOTIDE SEQUENCE [LARGE SCALE GENOMIC DNA]</scope>
    <source>
        <strain evidence="9">ResAG-96</strain>
    </source>
</reference>
<proteinExistence type="inferred from homology"/>
<evidence type="ECO:0000256" key="5">
    <source>
        <dbReference type="ARBA" id="ARBA00022840"/>
    </source>
</evidence>
<evidence type="ECO:0000313" key="9">
    <source>
        <dbReference type="Proteomes" id="UP000236197"/>
    </source>
</evidence>
<evidence type="ECO:0000256" key="2">
    <source>
        <dbReference type="ARBA" id="ARBA00010393"/>
    </source>
</evidence>
<dbReference type="GO" id="GO:0005829">
    <property type="term" value="C:cytosol"/>
    <property type="evidence" value="ECO:0007669"/>
    <property type="project" value="TreeGrafter"/>
</dbReference>
<dbReference type="PANTHER" id="PTHR30473">
    <property type="entry name" value="PROTEIN PHOH"/>
    <property type="match status" value="1"/>
</dbReference>
<comment type="subcellular location">
    <subcellularLocation>
        <location evidence="1">Cytoplasm</location>
    </subcellularLocation>
</comment>
<evidence type="ECO:0000256" key="6">
    <source>
        <dbReference type="ARBA" id="ARBA00039970"/>
    </source>
</evidence>
<sequence length="318" mass="34670">MTDQTQITLTAPQSVNMALVVGPADELLHLVQDAFQARITVRGDSIVLEGDPLEVQSLTALFSDLIKLVEDGGEPSVGYVRRTIDLLHTAEFSPQALREDILLTYRGRAIRPKTAGQKRYVDAIRENTITFGIGPAGTGKTYLAMAMAVAALKRKEVGRIILTRPVVEAGESLGYLPGTLTEKVDPYIRPLYDALFDMTDMERAQQLIEGGVIEIAPLAFMRGRTLNDSFIILDEAQNTTPEQMKMFLTRLGFGSKMVVTGDVTQLDLPKGISGLKGVRSILEGLDDIAFCDFTGKDVVRHSLVAAIVAAYDQASRKA</sequence>
<dbReference type="RefSeq" id="WP_103264672.1">
    <property type="nucleotide sequence ID" value="NZ_CABMLE010000003.1"/>
</dbReference>
<keyword evidence="5" id="KW-0067">ATP-binding</keyword>
<feature type="domain" description="PhoH-like protein" evidence="7">
    <location>
        <begin position="110"/>
        <end position="312"/>
    </location>
</feature>
<dbReference type="Proteomes" id="UP000236197">
    <property type="component" value="Unassembled WGS sequence"/>
</dbReference>